<dbReference type="SUPFAM" id="SSF50998">
    <property type="entry name" value="Quinoprotein alcohol dehydrogenase-like"/>
    <property type="match status" value="1"/>
</dbReference>
<dbReference type="InterPro" id="IPR002372">
    <property type="entry name" value="PQQ_rpt_dom"/>
</dbReference>
<dbReference type="Gene3D" id="2.130.10.10">
    <property type="entry name" value="YVTN repeat-like/Quinoprotein amine dehydrogenase"/>
    <property type="match status" value="1"/>
</dbReference>
<feature type="domain" description="Pyrrolo-quinoline quinone repeat" evidence="3">
    <location>
        <begin position="404"/>
        <end position="546"/>
    </location>
</feature>
<dbReference type="Pfam" id="PF13360">
    <property type="entry name" value="PQQ_2"/>
    <property type="match status" value="1"/>
</dbReference>
<feature type="region of interest" description="Disordered" evidence="1">
    <location>
        <begin position="208"/>
        <end position="227"/>
    </location>
</feature>
<protein>
    <submittedName>
        <fullName evidence="4">PQQ enzyme repeat protein</fullName>
    </submittedName>
</protein>
<proteinExistence type="predicted"/>
<dbReference type="PATRIC" id="fig|43678.3.peg.2190"/>
<dbReference type="Proteomes" id="UP000076447">
    <property type="component" value="Unassembled WGS sequence"/>
</dbReference>
<organism evidence="4 5">
    <name type="scientific">Oerskovia enterophila</name>
    <dbReference type="NCBI Taxonomy" id="43678"/>
    <lineage>
        <taxon>Bacteria</taxon>
        <taxon>Bacillati</taxon>
        <taxon>Actinomycetota</taxon>
        <taxon>Actinomycetes</taxon>
        <taxon>Micrococcales</taxon>
        <taxon>Cellulomonadaceae</taxon>
        <taxon>Oerskovia</taxon>
    </lineage>
</organism>
<evidence type="ECO:0000313" key="5">
    <source>
        <dbReference type="Proteomes" id="UP000076447"/>
    </source>
</evidence>
<accession>A0A163RL03</accession>
<evidence type="ECO:0000313" key="4">
    <source>
        <dbReference type="EMBL" id="KZM35313.1"/>
    </source>
</evidence>
<dbReference type="InterPro" id="IPR011047">
    <property type="entry name" value="Quinoprotein_ADH-like_sf"/>
</dbReference>
<dbReference type="EMBL" id="LRIE01000072">
    <property type="protein sequence ID" value="KZM35313.1"/>
    <property type="molecule type" value="Genomic_DNA"/>
</dbReference>
<evidence type="ECO:0000259" key="3">
    <source>
        <dbReference type="Pfam" id="PF13360"/>
    </source>
</evidence>
<keyword evidence="2" id="KW-1133">Transmembrane helix</keyword>
<dbReference type="InterPro" id="IPR015943">
    <property type="entry name" value="WD40/YVTN_repeat-like_dom_sf"/>
</dbReference>
<feature type="region of interest" description="Disordered" evidence="1">
    <location>
        <begin position="1"/>
        <end position="81"/>
    </location>
</feature>
<feature type="transmembrane region" description="Helical" evidence="2">
    <location>
        <begin position="90"/>
        <end position="112"/>
    </location>
</feature>
<evidence type="ECO:0000256" key="2">
    <source>
        <dbReference type="SAM" id="Phobius"/>
    </source>
</evidence>
<evidence type="ECO:0000256" key="1">
    <source>
        <dbReference type="SAM" id="MobiDB-lite"/>
    </source>
</evidence>
<name>A0A163RL03_9CELL</name>
<comment type="caution">
    <text evidence="4">The sequence shown here is derived from an EMBL/GenBank/DDBJ whole genome shotgun (WGS) entry which is preliminary data.</text>
</comment>
<sequence>MAELDDDFDAAWGPAPGGRAAAGGGRDGSPPEPDRGRPGNPSPRRGGRAGTDTPGTGVSSSTVGSAGSAGASAPDGSALPSRARRVPVRALVVAAVAVAVAGTGASFVVGGLSDRHRAGLVATQPGGLWSVAPDPDVVWRAPTDGGWPAAVEGQVVLEADGALQGLDVATGESLWSASLPAGTSVCGPDLLDPGSVGSPLVCVTEVDPAPAGEQSGAGDGPVDASEPSTSRATFVVTVLDPAGQVVGTRVLAGTTDAAAPLAGGLVATARRDGDRAVVSWEEALDGALVRTRVLHAAGYPVDAVGSTTREDDRDAGTIALHGLRGLLHVRAPDLRETFDASGEYATGYARPRSVPGGWAAGGPLPGDLRVRAALDPRSGQVEEVHVLDADGSERYVLPGEPFVPAVTDGTVPHVLVVRSPGFTGYDALSGRRLWHREEWPEMIWLQTDDVLVVESGSRLIAIETRTGRDLWRRWLPSEVHRAFTDGDSLLLTSTITGRRDDPDVGTSELVSLNLFDGGLEWRDVLDPTYREVVSAQGQLFAVTDTEVVRIG</sequence>
<gene>
    <name evidence="4" type="ORF">OJAG_21010</name>
</gene>
<reference evidence="4 5" key="1">
    <citation type="submission" date="2016-01" db="EMBL/GenBank/DDBJ databases">
        <title>Genome sequence of Oerskovia enterophila VJag, an agar and cellulose degrading bacterium.</title>
        <authorList>
            <person name="Poehlein A."/>
            <person name="Jag V."/>
            <person name="Bengelsdorf F."/>
            <person name="Duerre P."/>
            <person name="Daniel R."/>
        </authorList>
    </citation>
    <scope>NUCLEOTIDE SEQUENCE [LARGE SCALE GENOMIC DNA]</scope>
    <source>
        <strain evidence="4 5">VJag</strain>
    </source>
</reference>
<dbReference type="AlphaFoldDB" id="A0A163RL03"/>
<keyword evidence="2" id="KW-0812">Transmembrane</keyword>
<feature type="compositionally biased region" description="Low complexity" evidence="1">
    <location>
        <begin position="38"/>
        <end position="81"/>
    </location>
</feature>
<keyword evidence="2" id="KW-0472">Membrane</keyword>
<feature type="compositionally biased region" description="Low complexity" evidence="1">
    <location>
        <begin position="10"/>
        <end position="19"/>
    </location>
</feature>